<evidence type="ECO:0000313" key="1">
    <source>
        <dbReference type="EMBL" id="NES27008.1"/>
    </source>
</evidence>
<dbReference type="EMBL" id="CP045309">
    <property type="protein sequence ID" value="QGL48217.1"/>
    <property type="molecule type" value="Genomic_DNA"/>
</dbReference>
<accession>A0AAJ2ZDV4</accession>
<reference evidence="1 4" key="2">
    <citation type="submission" date="2020-02" db="EMBL/GenBank/DDBJ databases">
        <title>WGS of Micromonospora spp. isolated from hot spring.</title>
        <authorList>
            <person name="Thawai C."/>
        </authorList>
    </citation>
    <scope>NUCLEOTIDE SEQUENCE [LARGE SCALE GENOMIC DNA]</scope>
    <source>
        <strain evidence="1 4">TMS7</strain>
    </source>
</reference>
<proteinExistence type="predicted"/>
<keyword evidence="3" id="KW-1185">Reference proteome</keyword>
<gene>
    <name evidence="1" type="ORF">G3561_05475</name>
    <name evidence="2" type="ORF">GCE86_15000</name>
</gene>
<sequence length="60" mass="6357">MHRAILGQFAATGTAPSDDDIRAAADAADLDTANALRELAREDLIAVDKPEMIQLLEAGH</sequence>
<dbReference type="Proteomes" id="UP000477779">
    <property type="component" value="Unassembled WGS sequence"/>
</dbReference>
<organism evidence="1 4">
    <name type="scientific">Micromonospora terminaliae</name>
    <dbReference type="NCBI Taxonomy" id="1914461"/>
    <lineage>
        <taxon>Bacteria</taxon>
        <taxon>Bacillati</taxon>
        <taxon>Actinomycetota</taxon>
        <taxon>Actinomycetes</taxon>
        <taxon>Micromonosporales</taxon>
        <taxon>Micromonosporaceae</taxon>
        <taxon>Micromonospora</taxon>
    </lineage>
</organism>
<evidence type="ECO:0000313" key="3">
    <source>
        <dbReference type="Proteomes" id="UP000402241"/>
    </source>
</evidence>
<evidence type="ECO:0000313" key="2">
    <source>
        <dbReference type="EMBL" id="QGL48217.1"/>
    </source>
</evidence>
<protein>
    <submittedName>
        <fullName evidence="1">Uncharacterized protein</fullName>
    </submittedName>
</protein>
<dbReference type="AlphaFoldDB" id="A0AAJ2ZDV4"/>
<name>A0AAJ2ZDV4_9ACTN</name>
<reference evidence="2 3" key="1">
    <citation type="submission" date="2019-10" db="EMBL/GenBank/DDBJ databases">
        <title>Genome Sequence of Micromonospora terminaliae DSM 101760.</title>
        <authorList>
            <person name="Guo L."/>
        </authorList>
    </citation>
    <scope>NUCLEOTIDE SEQUENCE [LARGE SCALE GENOMIC DNA]</scope>
    <source>
        <strain evidence="2 3">DSM 101760</strain>
    </source>
</reference>
<evidence type="ECO:0000313" key="4">
    <source>
        <dbReference type="Proteomes" id="UP000477779"/>
    </source>
</evidence>
<dbReference type="EMBL" id="JAAHBZ010000002">
    <property type="protein sequence ID" value="NES27008.1"/>
    <property type="molecule type" value="Genomic_DNA"/>
</dbReference>
<dbReference type="RefSeq" id="WP_154227546.1">
    <property type="nucleotide sequence ID" value="NZ_CP045309.1"/>
</dbReference>
<dbReference type="Proteomes" id="UP000402241">
    <property type="component" value="Chromosome"/>
</dbReference>